<keyword evidence="5" id="KW-1185">Reference proteome</keyword>
<protein>
    <recommendedName>
        <fullName evidence="3">SAM domain-containing protein</fullName>
    </recommendedName>
</protein>
<feature type="region of interest" description="Disordered" evidence="1">
    <location>
        <begin position="1"/>
        <end position="48"/>
    </location>
</feature>
<dbReference type="Proteomes" id="UP000594454">
    <property type="component" value="Chromosome 3"/>
</dbReference>
<feature type="domain" description="SAM" evidence="3">
    <location>
        <begin position="50"/>
        <end position="115"/>
    </location>
</feature>
<evidence type="ECO:0000259" key="3">
    <source>
        <dbReference type="PROSITE" id="PS50105"/>
    </source>
</evidence>
<dbReference type="Gene3D" id="1.10.150.50">
    <property type="entry name" value="Transcription Factor, Ets-1"/>
    <property type="match status" value="1"/>
</dbReference>
<dbReference type="FunCoup" id="A0A7R8UNI0">
    <property type="interactions" value="3"/>
</dbReference>
<name>A0A7R8UNI0_HERIL</name>
<dbReference type="OrthoDB" id="7732618at2759"/>
<gene>
    <name evidence="4" type="ORF">HERILL_LOCUS6902</name>
</gene>
<proteinExistence type="predicted"/>
<feature type="compositionally biased region" description="Basic and acidic residues" evidence="1">
    <location>
        <begin position="37"/>
        <end position="48"/>
    </location>
</feature>
<organism evidence="4 5">
    <name type="scientific">Hermetia illucens</name>
    <name type="common">Black soldier fly</name>
    <dbReference type="NCBI Taxonomy" id="343691"/>
    <lineage>
        <taxon>Eukaryota</taxon>
        <taxon>Metazoa</taxon>
        <taxon>Ecdysozoa</taxon>
        <taxon>Arthropoda</taxon>
        <taxon>Hexapoda</taxon>
        <taxon>Insecta</taxon>
        <taxon>Pterygota</taxon>
        <taxon>Neoptera</taxon>
        <taxon>Endopterygota</taxon>
        <taxon>Diptera</taxon>
        <taxon>Brachycera</taxon>
        <taxon>Stratiomyomorpha</taxon>
        <taxon>Stratiomyidae</taxon>
        <taxon>Hermetiinae</taxon>
        <taxon>Hermetia</taxon>
    </lineage>
</organism>
<keyword evidence="2" id="KW-0472">Membrane</keyword>
<evidence type="ECO:0000313" key="5">
    <source>
        <dbReference type="Proteomes" id="UP000594454"/>
    </source>
</evidence>
<feature type="compositionally biased region" description="Basic and acidic residues" evidence="1">
    <location>
        <begin position="1"/>
        <end position="11"/>
    </location>
</feature>
<evidence type="ECO:0000256" key="1">
    <source>
        <dbReference type="SAM" id="MobiDB-lite"/>
    </source>
</evidence>
<dbReference type="AlphaFoldDB" id="A0A7R8UNI0"/>
<dbReference type="InterPro" id="IPR013761">
    <property type="entry name" value="SAM/pointed_sf"/>
</dbReference>
<sequence>MSSDVKYRHSYGDGVEEQSEGVYDSVRDPEDSTGGTPERKKSEVSVRKTRSQEAVKTLLASFGEDVDRCSDEFARQEVRFKDLSALSEIDLAMLGVNDPGTQSAMLETFQELPNQEMDYERLCATTEAQEYNEQILGRSQCHLNSMNTSLSAAYLKMLVNPSNDVIVDDSIFASRFVLEALDELKKTTEDMEDRLRALEQIAVRNAKINLSNRAGRNFYKTLVVIGGICTGVSIAFWFWKGR</sequence>
<keyword evidence="2" id="KW-0812">Transmembrane</keyword>
<feature type="transmembrane region" description="Helical" evidence="2">
    <location>
        <begin position="218"/>
        <end position="239"/>
    </location>
</feature>
<evidence type="ECO:0000313" key="4">
    <source>
        <dbReference type="EMBL" id="CAD7083981.1"/>
    </source>
</evidence>
<dbReference type="OMA" id="KMPNQDP"/>
<dbReference type="EMBL" id="LR899011">
    <property type="protein sequence ID" value="CAD7083981.1"/>
    <property type="molecule type" value="Genomic_DNA"/>
</dbReference>
<evidence type="ECO:0000256" key="2">
    <source>
        <dbReference type="SAM" id="Phobius"/>
    </source>
</evidence>
<reference evidence="4 5" key="1">
    <citation type="submission" date="2020-11" db="EMBL/GenBank/DDBJ databases">
        <authorList>
            <person name="Wallbank WR R."/>
            <person name="Pardo Diaz C."/>
            <person name="Kozak K."/>
            <person name="Martin S."/>
            <person name="Jiggins C."/>
            <person name="Moest M."/>
            <person name="Warren A I."/>
            <person name="Generalovic N T."/>
            <person name="Byers J.R.P. K."/>
            <person name="Montejo-Kovacevich G."/>
            <person name="Yen C E."/>
        </authorList>
    </citation>
    <scope>NUCLEOTIDE SEQUENCE [LARGE SCALE GENOMIC DNA]</scope>
</reference>
<accession>A0A7R8UNI0</accession>
<dbReference type="InterPro" id="IPR001660">
    <property type="entry name" value="SAM"/>
</dbReference>
<dbReference type="PROSITE" id="PS50105">
    <property type="entry name" value="SAM_DOMAIN"/>
    <property type="match status" value="1"/>
</dbReference>
<dbReference type="InParanoid" id="A0A7R8UNI0"/>
<keyword evidence="2" id="KW-1133">Transmembrane helix</keyword>